<feature type="chain" id="PRO_5021852075" evidence="4">
    <location>
        <begin position="33"/>
        <end position="348"/>
    </location>
</feature>
<name>A0A515DDH8_9BURK</name>
<evidence type="ECO:0000256" key="2">
    <source>
        <dbReference type="ARBA" id="ARBA00010742"/>
    </source>
</evidence>
<dbReference type="OrthoDB" id="8884165at2"/>
<keyword evidence="3 4" id="KW-0732">Signal</keyword>
<evidence type="ECO:0000256" key="3">
    <source>
        <dbReference type="ARBA" id="ARBA00022729"/>
    </source>
</evidence>
<dbReference type="PANTHER" id="PTHR30024">
    <property type="entry name" value="ALIPHATIC SULFONATES-BINDING PROTEIN-RELATED"/>
    <property type="match status" value="1"/>
</dbReference>
<evidence type="ECO:0000256" key="1">
    <source>
        <dbReference type="ARBA" id="ARBA00004418"/>
    </source>
</evidence>
<dbReference type="Pfam" id="PF09084">
    <property type="entry name" value="NMT1"/>
    <property type="match status" value="1"/>
</dbReference>
<keyword evidence="7" id="KW-1185">Reference proteome</keyword>
<dbReference type="KEGG" id="rhf:EUB48_15070"/>
<dbReference type="InterPro" id="IPR015168">
    <property type="entry name" value="SsuA/THI5"/>
</dbReference>
<dbReference type="SUPFAM" id="SSF53850">
    <property type="entry name" value="Periplasmic binding protein-like II"/>
    <property type="match status" value="1"/>
</dbReference>
<proteinExistence type="inferred from homology"/>
<gene>
    <name evidence="6" type="ORF">EUB48_15070</name>
</gene>
<dbReference type="GO" id="GO:0042597">
    <property type="term" value="C:periplasmic space"/>
    <property type="evidence" value="ECO:0007669"/>
    <property type="project" value="UniProtKB-SubCell"/>
</dbReference>
<dbReference type="Proteomes" id="UP000316798">
    <property type="component" value="Chromosome"/>
</dbReference>
<feature type="domain" description="SsuA/THI5-like" evidence="5">
    <location>
        <begin position="47"/>
        <end position="253"/>
    </location>
</feature>
<dbReference type="PANTHER" id="PTHR30024:SF47">
    <property type="entry name" value="TAURINE-BINDING PERIPLASMIC PROTEIN"/>
    <property type="match status" value="1"/>
</dbReference>
<evidence type="ECO:0000259" key="5">
    <source>
        <dbReference type="Pfam" id="PF09084"/>
    </source>
</evidence>
<evidence type="ECO:0000256" key="4">
    <source>
        <dbReference type="SAM" id="SignalP"/>
    </source>
</evidence>
<dbReference type="AlphaFoldDB" id="A0A515DDH8"/>
<comment type="subcellular location">
    <subcellularLocation>
        <location evidence="1">Periplasm</location>
    </subcellularLocation>
</comment>
<dbReference type="Gene3D" id="3.40.190.10">
    <property type="entry name" value="Periplasmic binding protein-like II"/>
    <property type="match status" value="2"/>
</dbReference>
<evidence type="ECO:0000313" key="7">
    <source>
        <dbReference type="Proteomes" id="UP000316798"/>
    </source>
</evidence>
<comment type="similarity">
    <text evidence="2">Belongs to the bacterial solute-binding protein SsuA/TauA family.</text>
</comment>
<protein>
    <submittedName>
        <fullName evidence="6">Taurine ABC transporter substrate-binding protein</fullName>
    </submittedName>
</protein>
<accession>A0A515DDH8</accession>
<sequence>MMLWLKKITKIWTSAAAIAAIFCLGTVGAAHAQEPLKFNYGVPKADYYIVYVAKDLGLFQKHGLEPNFFFFTTGAPLLAGLKSKSLDVFTTGLASAFALGQDIPVKLLFWSLDDAPGEGLVVSAKSGIASYKDLAKAKAIGVPSGTCAQVALGLMARKAGVKYSDLKTVNIAPALYANAFASGSIDAGVTWAPYPQALAESGHKIVNYDSDYDGICPVLTGARTEFLKQHPDVGLKLVQITAEARATIEKNPQLAVDALVKYLSVTPTVAKATYDRLCCSRHPTFAQQVDPGSPYSLVSGSGGLVDKLHTATQILADVGSIPAPLAKEAIAAAIDASYVRQFVEAQKK</sequence>
<dbReference type="EMBL" id="CP035503">
    <property type="protein sequence ID" value="QDL38464.1"/>
    <property type="molecule type" value="Genomic_DNA"/>
</dbReference>
<feature type="signal peptide" evidence="4">
    <location>
        <begin position="1"/>
        <end position="32"/>
    </location>
</feature>
<organism evidence="6 7">
    <name type="scientific">Rhodoferax sediminis</name>
    <dbReference type="NCBI Taxonomy" id="2509614"/>
    <lineage>
        <taxon>Bacteria</taxon>
        <taxon>Pseudomonadati</taxon>
        <taxon>Pseudomonadota</taxon>
        <taxon>Betaproteobacteria</taxon>
        <taxon>Burkholderiales</taxon>
        <taxon>Comamonadaceae</taxon>
        <taxon>Rhodoferax</taxon>
    </lineage>
</organism>
<evidence type="ECO:0000313" key="6">
    <source>
        <dbReference type="EMBL" id="QDL38464.1"/>
    </source>
</evidence>
<reference evidence="6 7" key="1">
    <citation type="submission" date="2019-01" db="EMBL/GenBank/DDBJ databases">
        <title>Genomic insights into a novel species Rhodoferax sp.</title>
        <authorList>
            <person name="Jin L."/>
        </authorList>
    </citation>
    <scope>NUCLEOTIDE SEQUENCE [LARGE SCALE GENOMIC DNA]</scope>
    <source>
        <strain evidence="6 7">CHu59-6-5</strain>
    </source>
</reference>